<evidence type="ECO:0000313" key="3">
    <source>
        <dbReference type="EMBL" id="KIY98839.1"/>
    </source>
</evidence>
<dbReference type="GO" id="GO:0070072">
    <property type="term" value="P:vacuolar proton-transporting V-type ATPase complex assembly"/>
    <property type="evidence" value="ECO:0007669"/>
    <property type="project" value="InterPro"/>
</dbReference>
<dbReference type="PANTHER" id="PTHR31996:SF2">
    <property type="entry name" value="COILED-COIL DOMAIN-CONTAINING PROTEIN 115"/>
    <property type="match status" value="1"/>
</dbReference>
<dbReference type="Pfam" id="PF21730">
    <property type="entry name" value="Vma22_CCDC115"/>
    <property type="match status" value="1"/>
</dbReference>
<evidence type="ECO:0000313" key="4">
    <source>
        <dbReference type="Proteomes" id="UP000054498"/>
    </source>
</evidence>
<dbReference type="KEGG" id="mng:MNEG_9124"/>
<sequence length="242" mass="24039">MSDLSPAHGSSSEAELKEAKFVGTLHAIDDYLAACTQLTAALKGGWFSLARAKYAGAPGASLGQAAYPGDMRASAVVSVVEPSDPDDLFDRFELQRAADGPSVSSDAGAAPETSGGGRDRGRDAAADRSNASEAAAADGQVPAAGPSATGSGRGSKAAADPLQWFGGGLPPADLRQAQRDFQGALAAAVAAANQLQRLRGLADALLDGGSTAGSADEAEGAAEQPAARGGGRVLLRGALLQP</sequence>
<feature type="compositionally biased region" description="Low complexity" evidence="2">
    <location>
        <begin position="127"/>
        <end position="146"/>
    </location>
</feature>
<protein>
    <recommendedName>
        <fullName evidence="1">Vacuolar ATPase assembly protein VMA22</fullName>
    </recommendedName>
</protein>
<organism evidence="3 4">
    <name type="scientific">Monoraphidium neglectum</name>
    <dbReference type="NCBI Taxonomy" id="145388"/>
    <lineage>
        <taxon>Eukaryota</taxon>
        <taxon>Viridiplantae</taxon>
        <taxon>Chlorophyta</taxon>
        <taxon>core chlorophytes</taxon>
        <taxon>Chlorophyceae</taxon>
        <taxon>CS clade</taxon>
        <taxon>Sphaeropleales</taxon>
        <taxon>Selenastraceae</taxon>
        <taxon>Monoraphidium</taxon>
    </lineage>
</organism>
<dbReference type="EMBL" id="KK102046">
    <property type="protein sequence ID" value="KIY98839.1"/>
    <property type="molecule type" value="Genomic_DNA"/>
</dbReference>
<dbReference type="PANTHER" id="PTHR31996">
    <property type="entry name" value="COILED-COIL DOMAIN-CONTAINING PROTEIN 115"/>
    <property type="match status" value="1"/>
</dbReference>
<dbReference type="OrthoDB" id="10620908at2759"/>
<evidence type="ECO:0000256" key="2">
    <source>
        <dbReference type="SAM" id="MobiDB-lite"/>
    </source>
</evidence>
<dbReference type="InterPro" id="IPR040357">
    <property type="entry name" value="Vma22/CCDC115"/>
</dbReference>
<dbReference type="GO" id="GO:0051082">
    <property type="term" value="F:unfolded protein binding"/>
    <property type="evidence" value="ECO:0007669"/>
    <property type="project" value="TreeGrafter"/>
</dbReference>
<feature type="region of interest" description="Disordered" evidence="2">
    <location>
        <begin position="97"/>
        <end position="164"/>
    </location>
</feature>
<dbReference type="GeneID" id="25741999"/>
<dbReference type="STRING" id="145388.A0A0D2M5V9"/>
<keyword evidence="4" id="KW-1185">Reference proteome</keyword>
<dbReference type="Proteomes" id="UP000054498">
    <property type="component" value="Unassembled WGS sequence"/>
</dbReference>
<reference evidence="3 4" key="1">
    <citation type="journal article" date="2013" name="BMC Genomics">
        <title>Reconstruction of the lipid metabolism for the microalga Monoraphidium neglectum from its genome sequence reveals characteristics suitable for biofuel production.</title>
        <authorList>
            <person name="Bogen C."/>
            <person name="Al-Dilaimi A."/>
            <person name="Albersmeier A."/>
            <person name="Wichmann J."/>
            <person name="Grundmann M."/>
            <person name="Rupp O."/>
            <person name="Lauersen K.J."/>
            <person name="Blifernez-Klassen O."/>
            <person name="Kalinowski J."/>
            <person name="Goesmann A."/>
            <person name="Mussgnug J.H."/>
            <person name="Kruse O."/>
        </authorList>
    </citation>
    <scope>NUCLEOTIDE SEQUENCE [LARGE SCALE GENOMIC DNA]</scope>
    <source>
        <strain evidence="3 4">SAG 48.87</strain>
    </source>
</reference>
<feature type="region of interest" description="Disordered" evidence="2">
    <location>
        <begin position="208"/>
        <end position="242"/>
    </location>
</feature>
<name>A0A0D2M5V9_9CHLO</name>
<dbReference type="AlphaFoldDB" id="A0A0D2M5V9"/>
<accession>A0A0D2M5V9</accession>
<proteinExistence type="predicted"/>
<gene>
    <name evidence="3" type="ORF">MNEG_9124</name>
</gene>
<feature type="compositionally biased region" description="Basic and acidic residues" evidence="2">
    <location>
        <begin position="117"/>
        <end position="126"/>
    </location>
</feature>
<evidence type="ECO:0000256" key="1">
    <source>
        <dbReference type="ARBA" id="ARBA00093634"/>
    </source>
</evidence>
<dbReference type="RefSeq" id="XP_013897859.1">
    <property type="nucleotide sequence ID" value="XM_014042405.1"/>
</dbReference>